<gene>
    <name evidence="2" type="ORF">AFUS01_LOCUS27643</name>
</gene>
<dbReference type="AlphaFoldDB" id="A0A8J2KM39"/>
<comment type="caution">
    <text evidence="2">The sequence shown here is derived from an EMBL/GenBank/DDBJ whole genome shotgun (WGS) entry which is preliminary data.</text>
</comment>
<accession>A0A8J2KM39</accession>
<dbReference type="EMBL" id="CAJVCH010385435">
    <property type="protein sequence ID" value="CAG7817055.1"/>
    <property type="molecule type" value="Genomic_DNA"/>
</dbReference>
<reference evidence="2" key="1">
    <citation type="submission" date="2021-06" db="EMBL/GenBank/DDBJ databases">
        <authorList>
            <person name="Hodson N. C."/>
            <person name="Mongue J. A."/>
            <person name="Jaron S. K."/>
        </authorList>
    </citation>
    <scope>NUCLEOTIDE SEQUENCE</scope>
</reference>
<evidence type="ECO:0000256" key="1">
    <source>
        <dbReference type="SAM" id="MobiDB-lite"/>
    </source>
</evidence>
<sequence>METRLKLEDLENVSYVEVSTLRSWDLIHSRASEGQQIKPESSKIVLIGLEELAAAQEVEIAMTSDGANTMNFTIDNEEKKRIYLINMFKNWHTIKCQMTNMEGETLLMYVCRTMSIACFTRTRVSATNKSSQALGSIVFSRDRAKLFKPEGSKMLEIISRFYDDGIEHVIVEIDSTRVGVVNATSIKFTKYIDVHEKALIVGAWIPIALHIAFTNLKRPSGYDPYIRKEKDEEGAGKTTPAEASAAQVPEAKEEKVHEPEPKFEAKDDKKEAENDDDGDD</sequence>
<evidence type="ECO:0000313" key="3">
    <source>
        <dbReference type="Proteomes" id="UP000708208"/>
    </source>
</evidence>
<feature type="compositionally biased region" description="Basic and acidic residues" evidence="1">
    <location>
        <begin position="250"/>
        <end position="272"/>
    </location>
</feature>
<proteinExistence type="predicted"/>
<organism evidence="2 3">
    <name type="scientific">Allacma fusca</name>
    <dbReference type="NCBI Taxonomy" id="39272"/>
    <lineage>
        <taxon>Eukaryota</taxon>
        <taxon>Metazoa</taxon>
        <taxon>Ecdysozoa</taxon>
        <taxon>Arthropoda</taxon>
        <taxon>Hexapoda</taxon>
        <taxon>Collembola</taxon>
        <taxon>Symphypleona</taxon>
        <taxon>Sminthuridae</taxon>
        <taxon>Allacma</taxon>
    </lineage>
</organism>
<evidence type="ECO:0000313" key="2">
    <source>
        <dbReference type="EMBL" id="CAG7817055.1"/>
    </source>
</evidence>
<dbReference type="Proteomes" id="UP000708208">
    <property type="component" value="Unassembled WGS sequence"/>
</dbReference>
<keyword evidence="3" id="KW-1185">Reference proteome</keyword>
<name>A0A8J2KM39_9HEXA</name>
<protein>
    <submittedName>
        <fullName evidence="2">Uncharacterized protein</fullName>
    </submittedName>
</protein>
<feature type="region of interest" description="Disordered" evidence="1">
    <location>
        <begin position="227"/>
        <end position="280"/>
    </location>
</feature>